<feature type="non-terminal residue" evidence="4">
    <location>
        <position position="562"/>
    </location>
</feature>
<organism evidence="4 5">
    <name type="scientific">Tilletiopsis washingtonensis</name>
    <dbReference type="NCBI Taxonomy" id="58919"/>
    <lineage>
        <taxon>Eukaryota</taxon>
        <taxon>Fungi</taxon>
        <taxon>Dikarya</taxon>
        <taxon>Basidiomycota</taxon>
        <taxon>Ustilaginomycotina</taxon>
        <taxon>Exobasidiomycetes</taxon>
        <taxon>Entylomatales</taxon>
        <taxon>Entylomatales incertae sedis</taxon>
        <taxon>Tilletiopsis</taxon>
    </lineage>
</organism>
<dbReference type="PANTHER" id="PTHR11227">
    <property type="entry name" value="WD-REPEAT PROTEIN INTERACTING WITH PHOSPHOINOSIDES WIPI -RELATED"/>
    <property type="match status" value="1"/>
</dbReference>
<evidence type="ECO:0008006" key="6">
    <source>
        <dbReference type="Google" id="ProtNLM"/>
    </source>
</evidence>
<dbReference type="Proteomes" id="UP000245946">
    <property type="component" value="Unassembled WGS sequence"/>
</dbReference>
<feature type="compositionally biased region" description="Polar residues" evidence="3">
    <location>
        <begin position="335"/>
        <end position="344"/>
    </location>
</feature>
<feature type="region of interest" description="Disordered" evidence="3">
    <location>
        <begin position="410"/>
        <end position="429"/>
    </location>
</feature>
<protein>
    <recommendedName>
        <fullName evidence="6">WD40 repeat-like protein</fullName>
    </recommendedName>
</protein>
<dbReference type="GeneID" id="37268214"/>
<dbReference type="EMBL" id="KZ819302">
    <property type="protein sequence ID" value="PWN95798.1"/>
    <property type="molecule type" value="Genomic_DNA"/>
</dbReference>
<feature type="compositionally biased region" description="Basic and acidic residues" evidence="3">
    <location>
        <begin position="193"/>
        <end position="223"/>
    </location>
</feature>
<reference evidence="4 5" key="1">
    <citation type="journal article" date="2018" name="Mol. Biol. Evol.">
        <title>Broad Genomic Sampling Reveals a Smut Pathogenic Ancestry of the Fungal Clade Ustilaginomycotina.</title>
        <authorList>
            <person name="Kijpornyongpan T."/>
            <person name="Mondo S.J."/>
            <person name="Barry K."/>
            <person name="Sandor L."/>
            <person name="Lee J."/>
            <person name="Lipzen A."/>
            <person name="Pangilinan J."/>
            <person name="LaButti K."/>
            <person name="Hainaut M."/>
            <person name="Henrissat B."/>
            <person name="Grigoriev I.V."/>
            <person name="Spatafora J.W."/>
            <person name="Aime M.C."/>
        </authorList>
    </citation>
    <scope>NUCLEOTIDE SEQUENCE [LARGE SCALE GENOMIC DNA]</scope>
    <source>
        <strain evidence="4 5">MCA 4186</strain>
    </source>
</reference>
<name>A0A316Z4A8_9BASI</name>
<feature type="region of interest" description="Disordered" evidence="3">
    <location>
        <begin position="179"/>
        <end position="255"/>
    </location>
</feature>
<sequence>MNLPRHTLSSSVASPAFVSAHFCAAETSRQGAISAAAAPPLGRAAVALGPREPAQAAEPDSHAAGRDGDVEGASNLFACATSSGFFVAQAAPLKIVARRDFPAAHGGLSHAAAVDDSSLLVLVGGGRVPRFAPNKVVLWDEAAEVVSSRKPPEPAQTAYASSSTQASTVFSAGSGIDRESLSGRVDASQHAAPQRDGHGKTADRLTEAERRIQDWRSTADSRRSSAKGKARAVDPDELENDDSRTSASVASPTASLASSRLSVASSASAHELSQSLFDRDAFAYEDDRDERSIAASSAGLDDPFAVTPPRQQSPAAARTPRDEAAPAARSGFEPQASSAQSPRARNSRPPLSPVDNVVRTERQDAASTAERPAAVARRGREVAELEFAEAVSGICVRSFNLQAQATENEAATRASSDARRKPNFADGAASRDRARVDKAVILAVLLRKRAVIFELVPGTEAGASLEIRQRASTEISEQGTAGLAALAPFPGRSSALLALPGRQAGHVQLLRIPLQSSRSSAAGATSILAAHSAPLAALCLSPCGTLLATASKRGTLVRIWST</sequence>
<evidence type="ECO:0000256" key="1">
    <source>
        <dbReference type="ARBA" id="ARBA00022574"/>
    </source>
</evidence>
<dbReference type="InterPro" id="IPR048720">
    <property type="entry name" value="PROPPIN"/>
</dbReference>
<dbReference type="STRING" id="58919.A0A316Z4A8"/>
<gene>
    <name evidence="4" type="ORF">FA09DRAFT_311490</name>
</gene>
<keyword evidence="2" id="KW-0677">Repeat</keyword>
<dbReference type="RefSeq" id="XP_025596077.1">
    <property type="nucleotide sequence ID" value="XM_025740668.1"/>
</dbReference>
<proteinExistence type="predicted"/>
<dbReference type="SMART" id="SM00320">
    <property type="entry name" value="WD40"/>
    <property type="match status" value="1"/>
</dbReference>
<dbReference type="AlphaFoldDB" id="A0A316Z4A8"/>
<keyword evidence="1" id="KW-0853">WD repeat</keyword>
<feature type="region of interest" description="Disordered" evidence="3">
    <location>
        <begin position="296"/>
        <end position="376"/>
    </location>
</feature>
<evidence type="ECO:0000313" key="5">
    <source>
        <dbReference type="Proteomes" id="UP000245946"/>
    </source>
</evidence>
<evidence type="ECO:0000256" key="2">
    <source>
        <dbReference type="ARBA" id="ARBA00022737"/>
    </source>
</evidence>
<evidence type="ECO:0000313" key="4">
    <source>
        <dbReference type="EMBL" id="PWN95798.1"/>
    </source>
</evidence>
<dbReference type="OrthoDB" id="1667587at2759"/>
<evidence type="ECO:0000256" key="3">
    <source>
        <dbReference type="SAM" id="MobiDB-lite"/>
    </source>
</evidence>
<keyword evidence="5" id="KW-1185">Reference proteome</keyword>
<dbReference type="InterPro" id="IPR001680">
    <property type="entry name" value="WD40_rpt"/>
</dbReference>
<accession>A0A316Z4A8</accession>